<gene>
    <name evidence="2" type="ORF">Q7A36_34550</name>
</gene>
<reference evidence="2 3" key="1">
    <citation type="submission" date="2023-08" db="EMBL/GenBank/DDBJ databases">
        <title>The draft genome sequence of Paracraurococcus sp. LOR1-02.</title>
        <authorList>
            <person name="Kingkaew E."/>
            <person name="Tanasupawat S."/>
        </authorList>
    </citation>
    <scope>NUCLEOTIDE SEQUENCE [LARGE SCALE GENOMIC DNA]</scope>
    <source>
        <strain evidence="2 3">LOR1-02</strain>
    </source>
</reference>
<evidence type="ECO:0000313" key="2">
    <source>
        <dbReference type="EMBL" id="MDO9713497.1"/>
    </source>
</evidence>
<evidence type="ECO:0008006" key="4">
    <source>
        <dbReference type="Google" id="ProtNLM"/>
    </source>
</evidence>
<evidence type="ECO:0000313" key="3">
    <source>
        <dbReference type="Proteomes" id="UP001243009"/>
    </source>
</evidence>
<protein>
    <recommendedName>
        <fullName evidence="4">XRE family transcriptional regulator</fullName>
    </recommendedName>
</protein>
<comment type="caution">
    <text evidence="2">The sequence shown here is derived from an EMBL/GenBank/DDBJ whole genome shotgun (WGS) entry which is preliminary data.</text>
</comment>
<sequence>MAIRLRTTINTHLEDRGVTKPAAIGVAVGLPATEAASLLGRWQWRAGDIAALQAVARRLGLVEIVPPDSSGPRGKTEASGACLPCLPSAAPGAAPPAPCSQPSLGADRYGG</sequence>
<name>A0ABT9EBC3_9PROT</name>
<proteinExistence type="predicted"/>
<keyword evidence="3" id="KW-1185">Reference proteome</keyword>
<feature type="region of interest" description="Disordered" evidence="1">
    <location>
        <begin position="91"/>
        <end position="111"/>
    </location>
</feature>
<evidence type="ECO:0000256" key="1">
    <source>
        <dbReference type="SAM" id="MobiDB-lite"/>
    </source>
</evidence>
<dbReference type="EMBL" id="JAUTWS010000095">
    <property type="protein sequence ID" value="MDO9713497.1"/>
    <property type="molecule type" value="Genomic_DNA"/>
</dbReference>
<accession>A0ABT9EBC3</accession>
<dbReference type="RefSeq" id="WP_305108354.1">
    <property type="nucleotide sequence ID" value="NZ_JAUTWS010000095.1"/>
</dbReference>
<organism evidence="2 3">
    <name type="scientific">Paracraurococcus lichenis</name>
    <dbReference type="NCBI Taxonomy" id="3064888"/>
    <lineage>
        <taxon>Bacteria</taxon>
        <taxon>Pseudomonadati</taxon>
        <taxon>Pseudomonadota</taxon>
        <taxon>Alphaproteobacteria</taxon>
        <taxon>Acetobacterales</taxon>
        <taxon>Roseomonadaceae</taxon>
        <taxon>Paracraurococcus</taxon>
    </lineage>
</organism>
<dbReference type="Proteomes" id="UP001243009">
    <property type="component" value="Unassembled WGS sequence"/>
</dbReference>